<dbReference type="Gene3D" id="3.40.50.12030">
    <property type="entry name" value="Uncharacterised protein family UPF0261, NC domain"/>
    <property type="match status" value="1"/>
</dbReference>
<dbReference type="RefSeq" id="WP_158354781.1">
    <property type="nucleotide sequence ID" value="NZ_JAHQCX010000021.1"/>
</dbReference>
<proteinExistence type="predicted"/>
<comment type="caution">
    <text evidence="2">The sequence shown here is derived from an EMBL/GenBank/DDBJ whole genome shotgun (WGS) entry which is preliminary data.</text>
</comment>
<dbReference type="EMBL" id="JAHQCX010000021">
    <property type="protein sequence ID" value="MBU9728593.1"/>
    <property type="molecule type" value="Genomic_DNA"/>
</dbReference>
<dbReference type="PANTHER" id="PTHR31862">
    <property type="entry name" value="UPF0261 DOMAIN PROTEIN (AFU_ORTHOLOGUE AFUA_1G10120)"/>
    <property type="match status" value="1"/>
</dbReference>
<evidence type="ECO:0000313" key="2">
    <source>
        <dbReference type="EMBL" id="MBU9728593.1"/>
    </source>
</evidence>
<organism evidence="2 3">
    <name type="scientific">Diplocloster modestus</name>
    <dbReference type="NCBI Taxonomy" id="2850322"/>
    <lineage>
        <taxon>Bacteria</taxon>
        <taxon>Bacillati</taxon>
        <taxon>Bacillota</taxon>
        <taxon>Clostridia</taxon>
        <taxon>Lachnospirales</taxon>
        <taxon>Lachnospiraceae</taxon>
        <taxon>Diplocloster</taxon>
    </lineage>
</organism>
<evidence type="ECO:0000259" key="1">
    <source>
        <dbReference type="Pfam" id="PF23189"/>
    </source>
</evidence>
<gene>
    <name evidence="2" type="ORF">KTH90_21625</name>
</gene>
<dbReference type="InterPro" id="IPR051353">
    <property type="entry name" value="Tobamovirus_resist_UPF0261"/>
</dbReference>
<evidence type="ECO:0000313" key="3">
    <source>
        <dbReference type="Proteomes" id="UP001314681"/>
    </source>
</evidence>
<dbReference type="PANTHER" id="PTHR31862:SF1">
    <property type="entry name" value="UPF0261 DOMAIN PROTEIN (AFU_ORTHOLOGUE AFUA_1G10120)"/>
    <property type="match status" value="1"/>
</dbReference>
<feature type="domain" description="UPF0261" evidence="1">
    <location>
        <begin position="14"/>
        <end position="121"/>
    </location>
</feature>
<name>A0ABS6KDM9_9FIRM</name>
<dbReference type="InterPro" id="IPR056778">
    <property type="entry name" value="UPF0261_C"/>
</dbReference>
<keyword evidence="3" id="KW-1185">Reference proteome</keyword>
<protein>
    <submittedName>
        <fullName evidence="2">Tm-1-like ATP-binding domain-containing protein</fullName>
    </submittedName>
</protein>
<sequence>MILAASRDVQKGGRFEGRRVYQHNPQVLFVRSNKDENIRFGEVIAEKVNASQGPVKICIPTGGFSAVDREGEIFYDVQADKAFVGALKAGITNEQIEIMEIPGNINDSIFAEAVVSKLGEMLSVG</sequence>
<dbReference type="Proteomes" id="UP001314681">
    <property type="component" value="Unassembled WGS sequence"/>
</dbReference>
<accession>A0ABS6KDM9</accession>
<reference evidence="2 3" key="1">
    <citation type="submission" date="2021-06" db="EMBL/GenBank/DDBJ databases">
        <title>Description of novel taxa of the family Lachnospiraceae.</title>
        <authorList>
            <person name="Chaplin A.V."/>
            <person name="Sokolova S.R."/>
            <person name="Pikina A.P."/>
            <person name="Korzhanova M."/>
            <person name="Belova V."/>
            <person name="Korostin D."/>
            <person name="Efimov B.A."/>
        </authorList>
    </citation>
    <scope>NUCLEOTIDE SEQUENCE [LARGE SCALE GENOMIC DNA]</scope>
    <source>
        <strain evidence="2 3">ASD4241</strain>
    </source>
</reference>
<dbReference type="Pfam" id="PF23189">
    <property type="entry name" value="UPF0261_C"/>
    <property type="match status" value="1"/>
</dbReference>